<dbReference type="EMBL" id="KB739283">
    <property type="protein sequence ID" value="ENN82319.1"/>
    <property type="molecule type" value="Genomic_DNA"/>
</dbReference>
<dbReference type="HOGENOM" id="CLU_3392719_0_0_1"/>
<gene>
    <name evidence="1" type="ORF">YQE_01305</name>
</gene>
<sequence length="32" mass="3545">MSADNIEVGICDPSGFRRLEPSHVKDYLANIP</sequence>
<protein>
    <submittedName>
        <fullName evidence="1">Uncharacterized protein</fullName>
    </submittedName>
</protein>
<reference evidence="1" key="1">
    <citation type="journal article" date="2013" name="Genome Biol.">
        <title>Draft genome of the mountain pine beetle, Dendroctonus ponderosae Hopkins, a major forest pest.</title>
        <authorList>
            <person name="Keeling C.I."/>
            <person name="Yuen M.M."/>
            <person name="Liao N.Y."/>
            <person name="Docking T.R."/>
            <person name="Chan S.K."/>
            <person name="Taylor G.A."/>
            <person name="Palmquist D.L."/>
            <person name="Jackman S.D."/>
            <person name="Nguyen A."/>
            <person name="Li M."/>
            <person name="Henderson H."/>
            <person name="Janes J.K."/>
            <person name="Zhao Y."/>
            <person name="Pandoh P."/>
            <person name="Moore R."/>
            <person name="Sperling F.A."/>
            <person name="Huber D.P."/>
            <person name="Birol I."/>
            <person name="Jones S.J."/>
            <person name="Bohlmann J."/>
        </authorList>
    </citation>
    <scope>NUCLEOTIDE SEQUENCE</scope>
</reference>
<proteinExistence type="predicted"/>
<feature type="non-terminal residue" evidence="1">
    <location>
        <position position="1"/>
    </location>
</feature>
<dbReference type="AlphaFoldDB" id="N6TP60"/>
<name>N6TP60_DENPD</name>
<evidence type="ECO:0000313" key="1">
    <source>
        <dbReference type="EMBL" id="ENN82319.1"/>
    </source>
</evidence>
<organism evidence="1">
    <name type="scientific">Dendroctonus ponderosae</name>
    <name type="common">Mountain pine beetle</name>
    <dbReference type="NCBI Taxonomy" id="77166"/>
    <lineage>
        <taxon>Eukaryota</taxon>
        <taxon>Metazoa</taxon>
        <taxon>Ecdysozoa</taxon>
        <taxon>Arthropoda</taxon>
        <taxon>Hexapoda</taxon>
        <taxon>Insecta</taxon>
        <taxon>Pterygota</taxon>
        <taxon>Neoptera</taxon>
        <taxon>Endopterygota</taxon>
        <taxon>Coleoptera</taxon>
        <taxon>Polyphaga</taxon>
        <taxon>Cucujiformia</taxon>
        <taxon>Curculionidae</taxon>
        <taxon>Scolytinae</taxon>
        <taxon>Dendroctonus</taxon>
    </lineage>
</organism>
<accession>N6TP60</accession>